<evidence type="ECO:0000313" key="2">
    <source>
        <dbReference type="Proteomes" id="UP000467327"/>
    </source>
</evidence>
<name>A0AAD1HSD1_9MYCO</name>
<sequence>MPEEAPVTTAVDVGDGVGSGISLATLGHRGGIPRVSADRRQYRRPMSVKVDLDQLAGTLDDYPFGYLITVSDEHRAHTVAVDPRLVAGVLDIGSVGNSTRRNALAHPDVTMVWPPREPGGYSLIVDGRGEFADDRLRVIPQRAVLHRPAVPGVATASGCGDDCVPLG</sequence>
<gene>
    <name evidence="1" type="ORF">MAIC_49390</name>
</gene>
<evidence type="ECO:0000313" key="1">
    <source>
        <dbReference type="EMBL" id="BBX10136.1"/>
    </source>
</evidence>
<protein>
    <recommendedName>
        <fullName evidence="3">Pyridoxamine 5'-phosphate oxidase-like protein</fullName>
    </recommendedName>
</protein>
<evidence type="ECO:0008006" key="3">
    <source>
        <dbReference type="Google" id="ProtNLM"/>
    </source>
</evidence>
<dbReference type="SUPFAM" id="SSF50475">
    <property type="entry name" value="FMN-binding split barrel"/>
    <property type="match status" value="1"/>
</dbReference>
<dbReference type="KEGG" id="maic:MAIC_49390"/>
<dbReference type="Proteomes" id="UP000467327">
    <property type="component" value="Chromosome"/>
</dbReference>
<dbReference type="EMBL" id="AP022561">
    <property type="protein sequence ID" value="BBX10136.1"/>
    <property type="molecule type" value="Genomic_DNA"/>
</dbReference>
<proteinExistence type="predicted"/>
<dbReference type="AlphaFoldDB" id="A0AAD1HSD1"/>
<accession>A0AAD1HSD1</accession>
<reference evidence="1 2" key="1">
    <citation type="journal article" date="2019" name="Emerg. Microbes Infect.">
        <title>Comprehensive subspecies identification of 175 nontuberculous mycobacteria species based on 7547 genomic profiles.</title>
        <authorList>
            <person name="Matsumoto Y."/>
            <person name="Kinjo T."/>
            <person name="Motooka D."/>
            <person name="Nabeya D."/>
            <person name="Jung N."/>
            <person name="Uechi K."/>
            <person name="Horii T."/>
            <person name="Iida T."/>
            <person name="Fujita J."/>
            <person name="Nakamura S."/>
        </authorList>
    </citation>
    <scope>NUCLEOTIDE SEQUENCE [LARGE SCALE GENOMIC DNA]</scope>
    <source>
        <strain evidence="1 2">JCM 6376</strain>
    </source>
</reference>
<keyword evidence="2" id="KW-1185">Reference proteome</keyword>
<organism evidence="1 2">
    <name type="scientific">Mycolicibacterium aichiense</name>
    <dbReference type="NCBI Taxonomy" id="1799"/>
    <lineage>
        <taxon>Bacteria</taxon>
        <taxon>Bacillati</taxon>
        <taxon>Actinomycetota</taxon>
        <taxon>Actinomycetes</taxon>
        <taxon>Mycobacteriales</taxon>
        <taxon>Mycobacteriaceae</taxon>
        <taxon>Mycolicibacterium</taxon>
    </lineage>
</organism>